<accession>A0A9P6LAA5</accession>
<dbReference type="EMBL" id="WIUZ02000003">
    <property type="protein sequence ID" value="KAF9789657.1"/>
    <property type="molecule type" value="Genomic_DNA"/>
</dbReference>
<dbReference type="Proteomes" id="UP000736335">
    <property type="component" value="Unassembled WGS sequence"/>
</dbReference>
<feature type="compositionally biased region" description="Polar residues" evidence="1">
    <location>
        <begin position="242"/>
        <end position="251"/>
    </location>
</feature>
<keyword evidence="4" id="KW-1185">Reference proteome</keyword>
<keyword evidence="2" id="KW-1133">Transmembrane helix</keyword>
<reference evidence="3" key="1">
    <citation type="journal article" date="2020" name="Nat. Commun.">
        <title>Large-scale genome sequencing of mycorrhizal fungi provides insights into the early evolution of symbiotic traits.</title>
        <authorList>
            <person name="Miyauchi S."/>
            <person name="Kiss E."/>
            <person name="Kuo A."/>
            <person name="Drula E."/>
            <person name="Kohler A."/>
            <person name="Sanchez-Garcia M."/>
            <person name="Morin E."/>
            <person name="Andreopoulos B."/>
            <person name="Barry K.W."/>
            <person name="Bonito G."/>
            <person name="Buee M."/>
            <person name="Carver A."/>
            <person name="Chen C."/>
            <person name="Cichocki N."/>
            <person name="Clum A."/>
            <person name="Culley D."/>
            <person name="Crous P.W."/>
            <person name="Fauchery L."/>
            <person name="Girlanda M."/>
            <person name="Hayes R.D."/>
            <person name="Keri Z."/>
            <person name="LaButti K."/>
            <person name="Lipzen A."/>
            <person name="Lombard V."/>
            <person name="Magnuson J."/>
            <person name="Maillard F."/>
            <person name="Murat C."/>
            <person name="Nolan M."/>
            <person name="Ohm R.A."/>
            <person name="Pangilinan J."/>
            <person name="Pereira M.F."/>
            <person name="Perotto S."/>
            <person name="Peter M."/>
            <person name="Pfister S."/>
            <person name="Riley R."/>
            <person name="Sitrit Y."/>
            <person name="Stielow J.B."/>
            <person name="Szollosi G."/>
            <person name="Zifcakova L."/>
            <person name="Stursova M."/>
            <person name="Spatafora J.W."/>
            <person name="Tedersoo L."/>
            <person name="Vaario L.M."/>
            <person name="Yamada A."/>
            <person name="Yan M."/>
            <person name="Wang P."/>
            <person name="Xu J."/>
            <person name="Bruns T."/>
            <person name="Baldrian P."/>
            <person name="Vilgalys R."/>
            <person name="Dunand C."/>
            <person name="Henrissat B."/>
            <person name="Grigoriev I.V."/>
            <person name="Hibbett D."/>
            <person name="Nagy L.G."/>
            <person name="Martin F.M."/>
        </authorList>
    </citation>
    <scope>NUCLEOTIDE SEQUENCE</scope>
    <source>
        <strain evidence="3">UH-Tt-Lm1</strain>
    </source>
</reference>
<name>A0A9P6LAA5_9AGAM</name>
<organism evidence="3 4">
    <name type="scientific">Thelephora terrestris</name>
    <dbReference type="NCBI Taxonomy" id="56493"/>
    <lineage>
        <taxon>Eukaryota</taxon>
        <taxon>Fungi</taxon>
        <taxon>Dikarya</taxon>
        <taxon>Basidiomycota</taxon>
        <taxon>Agaricomycotina</taxon>
        <taxon>Agaricomycetes</taxon>
        <taxon>Thelephorales</taxon>
        <taxon>Thelephoraceae</taxon>
        <taxon>Thelephora</taxon>
    </lineage>
</organism>
<feature type="transmembrane region" description="Helical" evidence="2">
    <location>
        <begin position="112"/>
        <end position="134"/>
    </location>
</feature>
<feature type="region of interest" description="Disordered" evidence="1">
    <location>
        <begin position="207"/>
        <end position="251"/>
    </location>
</feature>
<sequence length="251" mass="28130">MSSDLEVLIQIGDTILSIKYYAIATCTILFYDHLLTLADELWQITVCHRRIYAVAMKRTSVVIVFGTITVSQLAIGIWTTTFAAEGGVQPAPPIPLDAFQICIFTQNRSLEIAYTALSLSFDFLAFSLIILLAVTMRAPGLKVRSILETIAEDATKYFLIIFTSHLVVEVTLNLEQQMIRLLPAPYIPVMISRIILSLRKAADPLRKNQSLGESSDRTNLPSMKFNHPRRAAKGREDDMTIDTYSRSQTEV</sequence>
<keyword evidence="2" id="KW-0472">Membrane</keyword>
<evidence type="ECO:0000313" key="3">
    <source>
        <dbReference type="EMBL" id="KAF9789657.1"/>
    </source>
</evidence>
<gene>
    <name evidence="3" type="ORF">BJ322DRAFT_1018258</name>
</gene>
<feature type="compositionally biased region" description="Polar residues" evidence="1">
    <location>
        <begin position="207"/>
        <end position="221"/>
    </location>
</feature>
<reference evidence="3" key="2">
    <citation type="submission" date="2020-11" db="EMBL/GenBank/DDBJ databases">
        <authorList>
            <consortium name="DOE Joint Genome Institute"/>
            <person name="Kuo A."/>
            <person name="Miyauchi S."/>
            <person name="Kiss E."/>
            <person name="Drula E."/>
            <person name="Kohler A."/>
            <person name="Sanchez-Garcia M."/>
            <person name="Andreopoulos B."/>
            <person name="Barry K.W."/>
            <person name="Bonito G."/>
            <person name="Buee M."/>
            <person name="Carver A."/>
            <person name="Chen C."/>
            <person name="Cichocki N."/>
            <person name="Clum A."/>
            <person name="Culley D."/>
            <person name="Crous P.W."/>
            <person name="Fauchery L."/>
            <person name="Girlanda M."/>
            <person name="Hayes R."/>
            <person name="Keri Z."/>
            <person name="Labutti K."/>
            <person name="Lipzen A."/>
            <person name="Lombard V."/>
            <person name="Magnuson J."/>
            <person name="Maillard F."/>
            <person name="Morin E."/>
            <person name="Murat C."/>
            <person name="Nolan M."/>
            <person name="Ohm R."/>
            <person name="Pangilinan J."/>
            <person name="Pereira M."/>
            <person name="Perotto S."/>
            <person name="Peter M."/>
            <person name="Riley R."/>
            <person name="Sitrit Y."/>
            <person name="Stielow B."/>
            <person name="Szollosi G."/>
            <person name="Zifcakova L."/>
            <person name="Stursova M."/>
            <person name="Spatafora J.W."/>
            <person name="Tedersoo L."/>
            <person name="Vaario L.-M."/>
            <person name="Yamada A."/>
            <person name="Yan M."/>
            <person name="Wang P."/>
            <person name="Xu J."/>
            <person name="Bruns T."/>
            <person name="Baldrian P."/>
            <person name="Vilgalys R."/>
            <person name="Henrissat B."/>
            <person name="Grigoriev I.V."/>
            <person name="Hibbett D."/>
            <person name="Nagy L.G."/>
            <person name="Martin F.M."/>
        </authorList>
    </citation>
    <scope>NUCLEOTIDE SEQUENCE</scope>
    <source>
        <strain evidence="3">UH-Tt-Lm1</strain>
    </source>
</reference>
<evidence type="ECO:0000313" key="4">
    <source>
        <dbReference type="Proteomes" id="UP000736335"/>
    </source>
</evidence>
<protein>
    <submittedName>
        <fullName evidence="3">Uncharacterized protein</fullName>
    </submittedName>
</protein>
<comment type="caution">
    <text evidence="3">The sequence shown here is derived from an EMBL/GenBank/DDBJ whole genome shotgun (WGS) entry which is preliminary data.</text>
</comment>
<evidence type="ECO:0000256" key="1">
    <source>
        <dbReference type="SAM" id="MobiDB-lite"/>
    </source>
</evidence>
<evidence type="ECO:0000256" key="2">
    <source>
        <dbReference type="SAM" id="Phobius"/>
    </source>
</evidence>
<dbReference type="AlphaFoldDB" id="A0A9P6LAA5"/>
<feature type="transmembrane region" description="Helical" evidence="2">
    <location>
        <begin position="20"/>
        <end position="38"/>
    </location>
</feature>
<feature type="transmembrane region" description="Helical" evidence="2">
    <location>
        <begin position="59"/>
        <end position="78"/>
    </location>
</feature>
<keyword evidence="2" id="KW-0812">Transmembrane</keyword>
<proteinExistence type="predicted"/>